<keyword evidence="1" id="KW-0378">Hydrolase</keyword>
<dbReference type="Proteomes" id="UP001060215">
    <property type="component" value="Chromosome 6"/>
</dbReference>
<comment type="caution">
    <text evidence="1">The sequence shown here is derived from an EMBL/GenBank/DDBJ whole genome shotgun (WGS) entry which is preliminary data.</text>
</comment>
<evidence type="ECO:0000313" key="1">
    <source>
        <dbReference type="EMBL" id="KAI8021143.1"/>
    </source>
</evidence>
<dbReference type="EMBL" id="CM045763">
    <property type="protein sequence ID" value="KAI8021143.1"/>
    <property type="molecule type" value="Genomic_DNA"/>
</dbReference>
<name>A0ACC0I741_9ERIC</name>
<sequence length="179" mass="20426">MANLVVLVVVILGLINGGYCQETAQEAPWRIHTLFSVECHNYLFRFSSILQKVVLDPYMCFYSHQFGVLRFPKYIVADLSELNSFMQQYGVSPERFGEYKELCSFFKVLTTSVDLDNKVYVSTVHAHNYPVTAFQWHPEVLSLKCFSSYLYWEFMLTSLCSGNDANLSSQCGDYANGGS</sequence>
<keyword evidence="2" id="KW-1185">Reference proteome</keyword>
<evidence type="ECO:0000313" key="2">
    <source>
        <dbReference type="Proteomes" id="UP001060215"/>
    </source>
</evidence>
<gene>
    <name evidence="1" type="ORF">LOK49_LG03G01317</name>
</gene>
<accession>A0ACC0I741</accession>
<protein>
    <submittedName>
        <fullName evidence="1">Gamma-glutamyl hydrolase 1</fullName>
    </submittedName>
</protein>
<reference evidence="1 2" key="1">
    <citation type="journal article" date="2022" name="Plant J.">
        <title>Chromosome-level genome of Camellia lanceoleosa provides a valuable resource for understanding genome evolution and self-incompatibility.</title>
        <authorList>
            <person name="Gong W."/>
            <person name="Xiao S."/>
            <person name="Wang L."/>
            <person name="Liao Z."/>
            <person name="Chang Y."/>
            <person name="Mo W."/>
            <person name="Hu G."/>
            <person name="Li W."/>
            <person name="Zhao G."/>
            <person name="Zhu H."/>
            <person name="Hu X."/>
            <person name="Ji K."/>
            <person name="Xiang X."/>
            <person name="Song Q."/>
            <person name="Yuan D."/>
            <person name="Jin S."/>
            <person name="Zhang L."/>
        </authorList>
    </citation>
    <scope>NUCLEOTIDE SEQUENCE [LARGE SCALE GENOMIC DNA]</scope>
    <source>
        <strain evidence="1">SQ_2022a</strain>
    </source>
</reference>
<organism evidence="1 2">
    <name type="scientific">Camellia lanceoleosa</name>
    <dbReference type="NCBI Taxonomy" id="1840588"/>
    <lineage>
        <taxon>Eukaryota</taxon>
        <taxon>Viridiplantae</taxon>
        <taxon>Streptophyta</taxon>
        <taxon>Embryophyta</taxon>
        <taxon>Tracheophyta</taxon>
        <taxon>Spermatophyta</taxon>
        <taxon>Magnoliopsida</taxon>
        <taxon>eudicotyledons</taxon>
        <taxon>Gunneridae</taxon>
        <taxon>Pentapetalae</taxon>
        <taxon>asterids</taxon>
        <taxon>Ericales</taxon>
        <taxon>Theaceae</taxon>
        <taxon>Camellia</taxon>
    </lineage>
</organism>
<proteinExistence type="predicted"/>